<organism evidence="2">
    <name type="scientific">viral metagenome</name>
    <dbReference type="NCBI Taxonomy" id="1070528"/>
    <lineage>
        <taxon>unclassified sequences</taxon>
        <taxon>metagenomes</taxon>
        <taxon>organismal metagenomes</taxon>
    </lineage>
</organism>
<proteinExistence type="predicted"/>
<name>A0A6M3M7C5_9ZZZZ</name>
<gene>
    <name evidence="1" type="ORF">MM171A01172_0004</name>
    <name evidence="2" type="ORF">MM171B00869_0014</name>
</gene>
<evidence type="ECO:0000313" key="2">
    <source>
        <dbReference type="EMBL" id="QJB03184.1"/>
    </source>
</evidence>
<accession>A0A6M3M7C5</accession>
<sequence length="135" mass="14934">MFYSYNITVTSATTEATAETTKLHLSAGVIHQIDILFPVNANREVYVKIFDAGYQLMPSNPEDAIRANNTVISTREFFEIPVGGNILTVKSWNVHATDDFMISVNIGVLPRRILQPFSFKELLAAALGMEEPAGE</sequence>
<reference evidence="2" key="1">
    <citation type="submission" date="2020-03" db="EMBL/GenBank/DDBJ databases">
        <title>The deep terrestrial virosphere.</title>
        <authorList>
            <person name="Holmfeldt K."/>
            <person name="Nilsson E."/>
            <person name="Simone D."/>
            <person name="Lopez-Fernandez M."/>
            <person name="Wu X."/>
            <person name="de Brujin I."/>
            <person name="Lundin D."/>
            <person name="Andersson A."/>
            <person name="Bertilsson S."/>
            <person name="Dopson M."/>
        </authorList>
    </citation>
    <scope>NUCLEOTIDE SEQUENCE</scope>
    <source>
        <strain evidence="1">MM171A01172</strain>
        <strain evidence="2">MM171B00869</strain>
    </source>
</reference>
<dbReference type="EMBL" id="MT143829">
    <property type="protein sequence ID" value="QJB03184.1"/>
    <property type="molecule type" value="Genomic_DNA"/>
</dbReference>
<dbReference type="EMBL" id="MT143643">
    <property type="protein sequence ID" value="QJA99318.1"/>
    <property type="molecule type" value="Genomic_DNA"/>
</dbReference>
<protein>
    <submittedName>
        <fullName evidence="2">Uncharacterized protein</fullName>
    </submittedName>
</protein>
<dbReference type="AlphaFoldDB" id="A0A6M3M7C5"/>
<evidence type="ECO:0000313" key="1">
    <source>
        <dbReference type="EMBL" id="QJA99318.1"/>
    </source>
</evidence>